<proteinExistence type="predicted"/>
<keyword evidence="2" id="KW-1185">Reference proteome</keyword>
<accession>A0A7Y2NZM6</accession>
<comment type="caution">
    <text evidence="1">The sequence shown here is derived from an EMBL/GenBank/DDBJ whole genome shotgun (WGS) entry which is preliminary data.</text>
</comment>
<protein>
    <submittedName>
        <fullName evidence="1">Uncharacterized protein</fullName>
    </submittedName>
</protein>
<organism evidence="1 2">
    <name type="scientific">Telluria aromaticivorans</name>
    <dbReference type="NCBI Taxonomy" id="2725995"/>
    <lineage>
        <taxon>Bacteria</taxon>
        <taxon>Pseudomonadati</taxon>
        <taxon>Pseudomonadota</taxon>
        <taxon>Betaproteobacteria</taxon>
        <taxon>Burkholderiales</taxon>
        <taxon>Oxalobacteraceae</taxon>
        <taxon>Telluria group</taxon>
        <taxon>Telluria</taxon>
    </lineage>
</organism>
<dbReference type="AlphaFoldDB" id="A0A7Y2NZM6"/>
<name>A0A7Y2NZM6_9BURK</name>
<evidence type="ECO:0000313" key="1">
    <source>
        <dbReference type="EMBL" id="NNG23244.1"/>
    </source>
</evidence>
<sequence length="185" mass="19714">MDMTGLDRRLQAQLLAGRRVEGDRLVLADTVLLGALDGSRPLTAGERAALQASPLTTRRLQVLAGQRRAAAAPATWSGSAGMLRAADGGAALDTLVTDDGAWRLHFVQDRVILQLDPQSRLAATLLRGLQPEPQPLRVLDGAGATVLQGQLDSDGECEGPWPFAEAPARHFQRHGARFSVEPDGK</sequence>
<reference evidence="1 2" key="1">
    <citation type="submission" date="2020-04" db="EMBL/GenBank/DDBJ databases">
        <title>Massilia sp. nov., a cold adapted bacteria isolated from Arctic soil.</title>
        <authorList>
            <person name="Son J."/>
            <person name="Ka J.-O."/>
        </authorList>
    </citation>
    <scope>NUCLEOTIDE SEQUENCE [LARGE SCALE GENOMIC DNA]</scope>
    <source>
        <strain evidence="1 2">ML15P13</strain>
    </source>
</reference>
<dbReference type="RefSeq" id="WP_171083646.1">
    <property type="nucleotide sequence ID" value="NZ_JABAIV010000003.1"/>
</dbReference>
<evidence type="ECO:0000313" key="2">
    <source>
        <dbReference type="Proteomes" id="UP000533905"/>
    </source>
</evidence>
<gene>
    <name evidence="1" type="ORF">HGB41_09555</name>
</gene>
<dbReference type="EMBL" id="JABAIV010000003">
    <property type="protein sequence ID" value="NNG23244.1"/>
    <property type="molecule type" value="Genomic_DNA"/>
</dbReference>
<dbReference type="Proteomes" id="UP000533905">
    <property type="component" value="Unassembled WGS sequence"/>
</dbReference>